<feature type="compositionally biased region" description="Polar residues" evidence="1">
    <location>
        <begin position="50"/>
        <end position="60"/>
    </location>
</feature>
<dbReference type="EMBL" id="GL377726">
    <property type="protein sequence ID" value="EFJ05404.1"/>
    <property type="molecule type" value="Genomic_DNA"/>
</dbReference>
<dbReference type="PANTHER" id="PTHR28608">
    <property type="entry name" value="INTEGRATOR COMPLEX SUBUNIT 2"/>
    <property type="match status" value="1"/>
</dbReference>
<evidence type="ECO:0000256" key="1">
    <source>
        <dbReference type="SAM" id="MobiDB-lite"/>
    </source>
</evidence>
<dbReference type="PANTHER" id="PTHR28608:SF1">
    <property type="entry name" value="INTEGRATOR COMPLEX SUBUNIT 2"/>
    <property type="match status" value="1"/>
</dbReference>
<proteinExistence type="predicted"/>
<dbReference type="AlphaFoldDB" id="D8TD51"/>
<dbReference type="STRING" id="88036.D8TD51"/>
<feature type="compositionally biased region" description="Low complexity" evidence="1">
    <location>
        <begin position="25"/>
        <end position="49"/>
    </location>
</feature>
<dbReference type="InParanoid" id="D8TD51"/>
<dbReference type="GO" id="GO:0032039">
    <property type="term" value="C:integrator complex"/>
    <property type="evidence" value="ECO:0000318"/>
    <property type="project" value="GO_Central"/>
</dbReference>
<keyword evidence="3" id="KW-1185">Reference proteome</keyword>
<name>D8TD51_SELML</name>
<gene>
    <name evidence="2" type="ORF">SELMODRAFT_431589</name>
</gene>
<dbReference type="InterPro" id="IPR029321">
    <property type="entry name" value="INTS2"/>
</dbReference>
<dbReference type="Proteomes" id="UP000001514">
    <property type="component" value="Unassembled WGS sequence"/>
</dbReference>
<dbReference type="eggNOG" id="ENOG502QSP2">
    <property type="taxonomic scope" value="Eukaryota"/>
</dbReference>
<protein>
    <submittedName>
        <fullName evidence="2">Uncharacterized protein</fullName>
    </submittedName>
</protein>
<organism evidence="3">
    <name type="scientific">Selaginella moellendorffii</name>
    <name type="common">Spikemoss</name>
    <dbReference type="NCBI Taxonomy" id="88036"/>
    <lineage>
        <taxon>Eukaryota</taxon>
        <taxon>Viridiplantae</taxon>
        <taxon>Streptophyta</taxon>
        <taxon>Embryophyta</taxon>
        <taxon>Tracheophyta</taxon>
        <taxon>Lycopodiopsida</taxon>
        <taxon>Selaginellales</taxon>
        <taxon>Selaginellaceae</taxon>
        <taxon>Selaginella</taxon>
    </lineage>
</organism>
<evidence type="ECO:0000313" key="2">
    <source>
        <dbReference type="EMBL" id="EFJ05404.1"/>
    </source>
</evidence>
<dbReference type="KEGG" id="smo:SELMODRAFT_431589"/>
<dbReference type="Pfam" id="PF14750">
    <property type="entry name" value="INTS2"/>
    <property type="match status" value="3"/>
</dbReference>
<dbReference type="HOGENOM" id="CLU_268472_0_0_1"/>
<reference evidence="2 3" key="1">
    <citation type="journal article" date="2011" name="Science">
        <title>The Selaginella genome identifies genetic changes associated with the evolution of vascular plants.</title>
        <authorList>
            <person name="Banks J.A."/>
            <person name="Nishiyama T."/>
            <person name="Hasebe M."/>
            <person name="Bowman J.L."/>
            <person name="Gribskov M."/>
            <person name="dePamphilis C."/>
            <person name="Albert V.A."/>
            <person name="Aono N."/>
            <person name="Aoyama T."/>
            <person name="Ambrose B.A."/>
            <person name="Ashton N.W."/>
            <person name="Axtell M.J."/>
            <person name="Barker E."/>
            <person name="Barker M.S."/>
            <person name="Bennetzen J.L."/>
            <person name="Bonawitz N.D."/>
            <person name="Chapple C."/>
            <person name="Cheng C."/>
            <person name="Correa L.G."/>
            <person name="Dacre M."/>
            <person name="DeBarry J."/>
            <person name="Dreyer I."/>
            <person name="Elias M."/>
            <person name="Engstrom E.M."/>
            <person name="Estelle M."/>
            <person name="Feng L."/>
            <person name="Finet C."/>
            <person name="Floyd S.K."/>
            <person name="Frommer W.B."/>
            <person name="Fujita T."/>
            <person name="Gramzow L."/>
            <person name="Gutensohn M."/>
            <person name="Harholt J."/>
            <person name="Hattori M."/>
            <person name="Heyl A."/>
            <person name="Hirai T."/>
            <person name="Hiwatashi Y."/>
            <person name="Ishikawa M."/>
            <person name="Iwata M."/>
            <person name="Karol K.G."/>
            <person name="Koehler B."/>
            <person name="Kolukisaoglu U."/>
            <person name="Kubo M."/>
            <person name="Kurata T."/>
            <person name="Lalonde S."/>
            <person name="Li K."/>
            <person name="Li Y."/>
            <person name="Litt A."/>
            <person name="Lyons E."/>
            <person name="Manning G."/>
            <person name="Maruyama T."/>
            <person name="Michael T.P."/>
            <person name="Mikami K."/>
            <person name="Miyazaki S."/>
            <person name="Morinaga S."/>
            <person name="Murata T."/>
            <person name="Mueller-Roeber B."/>
            <person name="Nelson D.R."/>
            <person name="Obara M."/>
            <person name="Oguri Y."/>
            <person name="Olmstead R.G."/>
            <person name="Onodera N."/>
            <person name="Petersen B.L."/>
            <person name="Pils B."/>
            <person name="Prigge M."/>
            <person name="Rensing S.A."/>
            <person name="Riano-Pachon D.M."/>
            <person name="Roberts A.W."/>
            <person name="Sato Y."/>
            <person name="Scheller H.V."/>
            <person name="Schulz B."/>
            <person name="Schulz C."/>
            <person name="Shakirov E.V."/>
            <person name="Shibagaki N."/>
            <person name="Shinohara N."/>
            <person name="Shippen D.E."/>
            <person name="Soerensen I."/>
            <person name="Sotooka R."/>
            <person name="Sugimoto N."/>
            <person name="Sugita M."/>
            <person name="Sumikawa N."/>
            <person name="Tanurdzic M."/>
            <person name="Theissen G."/>
            <person name="Ulvskov P."/>
            <person name="Wakazuki S."/>
            <person name="Weng J.K."/>
            <person name="Willats W.W."/>
            <person name="Wipf D."/>
            <person name="Wolf P.G."/>
            <person name="Yang L."/>
            <person name="Zimmer A.D."/>
            <person name="Zhu Q."/>
            <person name="Mitros T."/>
            <person name="Hellsten U."/>
            <person name="Loque D."/>
            <person name="Otillar R."/>
            <person name="Salamov A."/>
            <person name="Schmutz J."/>
            <person name="Shapiro H."/>
            <person name="Lindquist E."/>
            <person name="Lucas S."/>
            <person name="Rokhsar D."/>
            <person name="Grigoriev I.V."/>
        </authorList>
    </citation>
    <scope>NUCLEOTIDE SEQUENCE [LARGE SCALE GENOMIC DNA]</scope>
</reference>
<dbReference type="Gramene" id="EFJ05404">
    <property type="protein sequence ID" value="EFJ05404"/>
    <property type="gene ID" value="SELMODRAFT_431589"/>
</dbReference>
<evidence type="ECO:0000313" key="3">
    <source>
        <dbReference type="Proteomes" id="UP000001514"/>
    </source>
</evidence>
<accession>D8TD51</accession>
<feature type="region of interest" description="Disordered" evidence="1">
    <location>
        <begin position="1"/>
        <end position="68"/>
    </location>
</feature>
<dbReference type="GO" id="GO:0034472">
    <property type="term" value="P:snRNA 3'-end processing"/>
    <property type="evidence" value="ECO:0000318"/>
    <property type="project" value="GO_Central"/>
</dbReference>
<sequence length="1116" mass="123366">MVRKAKKEQESNIFHPPKKLRTARAAGDSDSTAPAATATAAASKLGASSRPSDQQQASNQPPKPSGLGLWPMADDILEFVRHRVFPERLHAIDASMKLPFAPSLLLAACDDPEQRHCVLGNLEDHRCVSRALEYARLDYGEISCNIGAEAENAAPMDEDGLLDGGESPDECLAFEQATEKGRVELVITSLLGRASKATSNSSMGSIWNNTAYLSELRLLLPIAVSRCPGIFTPELLVKSLLTAACGIELLVTTLANNPSLVERAPTLLVDLVKRELDQESAREKSPAEPRFKPSREMEAAVWTLFKLCQVSRSFASTCRDAMVEAMVLEELALLVTLEVLHDEFEFLSEVLFKSFTLGGTVHSLLPWLAQYLSSREKSLLPLPRMTDKEGLSTPSERFVNKEWVTCELRKALLRHARRIKQKKGWCPELYAHLKIYCVLIRVGDISPSFEESDFWLKTIAQDKTKPPCCSQRLAGSPTRLLYHGCVSYLLSPVKQDSGFSSTVELAIWLSVQLFLRNLNNIAQFVRESLGIHVTVHHGLMHDFASAAGITSDPSLIANAVAALRPQGALAGNVRCFTDILGAVIHSISRAREPVCREVVHLIQSYMDLPVQQGNAKGPIFKAVELETFLLDAISPGSLSFYNNCSDDGLREAVDQAPAVLATYFILCREHLLRSLGVDDDVKWWPDLVSGTPWRLVLSYMEKFSSQYENLLPQWLALATALFPEKFIVLNHLDQMEATDRLIDTVGVDVAMTDEHAADRDSLSVDAIQSARKKAPSEPQLILRVLDGMRRRASSYDWKLTDVVGKPSYWTLESTLIKELLPFLLDPTCPHDVQAKFCSWWYALPDAAKEPLIIVFFKAIKVSGSAYTGLLKEDTLLSYRTLVRDPLLFLSCDPRLFRTPMLAFYLDTLMEILIVNRRLCEASILESGKDGLRREEIATALVSQYSAVCQILLERCDLSQGKESLSMAMNKLVCKTGYDSTRIPVMLEHVPAMVHCLDFLDELLQQQQQHKQVFAILLASHVTRCYPEANLSFQVAERVVSHVTYILSKVAGSSEFLAQILQPVAEIATTFPVLAPKVVAILQSCSRAGASLKAGGPPRDAKLEAAAVGALGLVVGT</sequence>